<dbReference type="AlphaFoldDB" id="A0A8C5XMY0"/>
<dbReference type="CDD" id="cd01852">
    <property type="entry name" value="AIG1"/>
    <property type="match status" value="1"/>
</dbReference>
<name>A0A8C5XMY0_MICMU</name>
<evidence type="ECO:0000313" key="7">
    <source>
        <dbReference type="Proteomes" id="UP000694394"/>
    </source>
</evidence>
<gene>
    <name evidence="6" type="primary">GIMAP6</name>
</gene>
<comment type="similarity">
    <text evidence="1">Belongs to the TRAFAC class TrmE-Era-EngA-EngB-Septin-like GTPase superfamily. AIG1/Toc34/Toc159-like paraseptin GTPase family. IAN subfamily.</text>
</comment>
<sequence length="302" mass="33086">MEKEEYEQVAPDNCPGELSQDPAGQLSGGSTTSLAEGTHEPGERQRQRTPRRLRLLLVGKTGSGKSATGNSILGREVFESKLSTRPVTQAAQTGRREWDGTELEVTDTPDILCPQGQPGAAAVRQALAACAPGPHAVLLVAQLGRFTEEDLRAVARLREVLGKKVLAHTVLVFTRKEDLAGGSLDEYLRETQHEALAQLDLECMRRHCGFSNRAAAPEQREAQLRELMRKVEEILWENDGRCYSSEACQHAQRNSLLREVQQRQTTQGQGSEEALLQESRLEGRAVPDSEESEDSPAPAGEG</sequence>
<feature type="region of interest" description="Disordered" evidence="4">
    <location>
        <begin position="1"/>
        <end position="52"/>
    </location>
</feature>
<dbReference type="Pfam" id="PF04548">
    <property type="entry name" value="AIG1"/>
    <property type="match status" value="1"/>
</dbReference>
<dbReference type="Ensembl" id="ENSMICT00000044330.2">
    <property type="protein sequence ID" value="ENSMICP00000037949.1"/>
    <property type="gene ID" value="ENSMICG00000033278.2"/>
</dbReference>
<dbReference type="FunFam" id="3.40.50.300:FF:000366">
    <property type="entry name" value="GTPase, IMAP family member 2"/>
    <property type="match status" value="1"/>
</dbReference>
<evidence type="ECO:0000256" key="4">
    <source>
        <dbReference type="SAM" id="MobiDB-lite"/>
    </source>
</evidence>
<proteinExistence type="inferred from homology"/>
<dbReference type="InterPro" id="IPR045058">
    <property type="entry name" value="GIMA/IAN/Toc"/>
</dbReference>
<keyword evidence="3" id="KW-0342">GTP-binding</keyword>
<dbReference type="SUPFAM" id="SSF52540">
    <property type="entry name" value="P-loop containing nucleoside triphosphate hydrolases"/>
    <property type="match status" value="1"/>
</dbReference>
<organism evidence="6 7">
    <name type="scientific">Microcebus murinus</name>
    <name type="common">Gray mouse lemur</name>
    <name type="synonym">Lemur murinus</name>
    <dbReference type="NCBI Taxonomy" id="30608"/>
    <lineage>
        <taxon>Eukaryota</taxon>
        <taxon>Metazoa</taxon>
        <taxon>Chordata</taxon>
        <taxon>Craniata</taxon>
        <taxon>Vertebrata</taxon>
        <taxon>Euteleostomi</taxon>
        <taxon>Mammalia</taxon>
        <taxon>Eutheria</taxon>
        <taxon>Euarchontoglires</taxon>
        <taxon>Primates</taxon>
        <taxon>Strepsirrhini</taxon>
        <taxon>Lemuriformes</taxon>
        <taxon>Cheirogaleidae</taxon>
        <taxon>Microcebus</taxon>
    </lineage>
</organism>
<evidence type="ECO:0000313" key="6">
    <source>
        <dbReference type="Ensembl" id="ENSMICP00000037949.1"/>
    </source>
</evidence>
<evidence type="ECO:0000256" key="3">
    <source>
        <dbReference type="ARBA" id="ARBA00023134"/>
    </source>
</evidence>
<reference evidence="6" key="1">
    <citation type="submission" date="2016-12" db="EMBL/GenBank/DDBJ databases">
        <title>Mouse lemur reference genome and diversity panel.</title>
        <authorList>
            <person name="Harris R."/>
            <person name="Larsen P."/>
            <person name="Liu Y."/>
            <person name="Hughes D.S."/>
            <person name="Murali S."/>
            <person name="Raveendran M."/>
            <person name="Korchina V."/>
            <person name="Wang M."/>
            <person name="Jhangiani S."/>
            <person name="Bandaranaike D."/>
            <person name="Bellair M."/>
            <person name="Blankenburg K."/>
            <person name="Chao H."/>
            <person name="Dahdouli M."/>
            <person name="Dinh H."/>
            <person name="Doddapaneni H."/>
            <person name="English A."/>
            <person name="Firestine M."/>
            <person name="Gnanaolivu R."/>
            <person name="Gross S."/>
            <person name="Hernandez B."/>
            <person name="Javaid M."/>
            <person name="Jayaseelan J."/>
            <person name="Jones J."/>
            <person name="Khan Z."/>
            <person name="Kovar C."/>
            <person name="Kurapati P."/>
            <person name="Le B."/>
            <person name="Lee S."/>
            <person name="Li M."/>
            <person name="Mathew T."/>
            <person name="Narasimhan A."/>
            <person name="Ngo D."/>
            <person name="Nguyen L."/>
            <person name="Okwuonu G."/>
            <person name="Ongeri F."/>
            <person name="Osuji N."/>
            <person name="Pu L.-L."/>
            <person name="Puazo M."/>
            <person name="Quiroz J."/>
            <person name="Raj R."/>
            <person name="Rajbhandari K."/>
            <person name="Reid J.G."/>
            <person name="Santibanez J."/>
            <person name="Sexton D."/>
            <person name="Skinner E."/>
            <person name="Vee V."/>
            <person name="Weissenberger G."/>
            <person name="Wu Y."/>
            <person name="Xin Y."/>
            <person name="Han Y."/>
            <person name="Campbell C."/>
            <person name="Brown A."/>
            <person name="Sullivan B."/>
            <person name="Shelton J."/>
            <person name="Brown S."/>
            <person name="Dudchenko O."/>
            <person name="Machol I."/>
            <person name="Durand N."/>
            <person name="Shamim M."/>
            <person name="Lieberman A."/>
            <person name="Muzny D.M."/>
            <person name="Richards S."/>
            <person name="Yoder A."/>
            <person name="Worley K.C."/>
            <person name="Rogers J."/>
            <person name="Gibbs R.A."/>
        </authorList>
    </citation>
    <scope>NUCLEOTIDE SEQUENCE [LARGE SCALE GENOMIC DNA]</scope>
</reference>
<accession>A0A8C5XMY0</accession>
<keyword evidence="2" id="KW-0547">Nucleotide-binding</keyword>
<evidence type="ECO:0000256" key="2">
    <source>
        <dbReference type="ARBA" id="ARBA00022741"/>
    </source>
</evidence>
<protein>
    <submittedName>
        <fullName evidence="6">GTPase, IMAP family member 6</fullName>
    </submittedName>
</protein>
<keyword evidence="7" id="KW-1185">Reference proteome</keyword>
<dbReference type="PANTHER" id="PTHR10903">
    <property type="entry name" value="GTPASE, IMAP FAMILY MEMBER-RELATED"/>
    <property type="match status" value="1"/>
</dbReference>
<dbReference type="EMBL" id="ABDC03015112">
    <property type="status" value="NOT_ANNOTATED_CDS"/>
    <property type="molecule type" value="Genomic_DNA"/>
</dbReference>
<dbReference type="InterPro" id="IPR027417">
    <property type="entry name" value="P-loop_NTPase"/>
</dbReference>
<dbReference type="PANTHER" id="PTHR10903:SF144">
    <property type="entry name" value="GTPASE IMAP FAMILY MEMBER 6"/>
    <property type="match status" value="1"/>
</dbReference>
<dbReference type="GeneTree" id="ENSGT00940000162548"/>
<dbReference type="Gene3D" id="3.40.50.300">
    <property type="entry name" value="P-loop containing nucleotide triphosphate hydrolases"/>
    <property type="match status" value="1"/>
</dbReference>
<dbReference type="PROSITE" id="PS51720">
    <property type="entry name" value="G_AIG1"/>
    <property type="match status" value="1"/>
</dbReference>
<feature type="domain" description="AIG1-type G" evidence="5">
    <location>
        <begin position="50"/>
        <end position="252"/>
    </location>
</feature>
<evidence type="ECO:0000259" key="5">
    <source>
        <dbReference type="PROSITE" id="PS51720"/>
    </source>
</evidence>
<dbReference type="GO" id="GO:0005829">
    <property type="term" value="C:cytosol"/>
    <property type="evidence" value="ECO:0007669"/>
    <property type="project" value="Ensembl"/>
</dbReference>
<feature type="compositionally biased region" description="Basic and acidic residues" evidence="4">
    <location>
        <begin position="37"/>
        <end position="46"/>
    </location>
</feature>
<feature type="region of interest" description="Disordered" evidence="4">
    <location>
        <begin position="261"/>
        <end position="302"/>
    </location>
</feature>
<reference evidence="6" key="2">
    <citation type="submission" date="2025-08" db="UniProtKB">
        <authorList>
            <consortium name="Ensembl"/>
        </authorList>
    </citation>
    <scope>IDENTIFICATION</scope>
</reference>
<evidence type="ECO:0000256" key="1">
    <source>
        <dbReference type="ARBA" id="ARBA00008535"/>
    </source>
</evidence>
<dbReference type="InterPro" id="IPR006703">
    <property type="entry name" value="G_AIG1"/>
</dbReference>
<dbReference type="GO" id="GO:0005525">
    <property type="term" value="F:GTP binding"/>
    <property type="evidence" value="ECO:0007669"/>
    <property type="project" value="UniProtKB-KW"/>
</dbReference>
<dbReference type="Proteomes" id="UP000694394">
    <property type="component" value="Chromosome 11"/>
</dbReference>
<reference evidence="6" key="3">
    <citation type="submission" date="2025-09" db="UniProtKB">
        <authorList>
            <consortium name="Ensembl"/>
        </authorList>
    </citation>
    <scope>IDENTIFICATION</scope>
</reference>